<dbReference type="EMBL" id="PJND01000007">
    <property type="protein sequence ID" value="PKW29791.1"/>
    <property type="molecule type" value="Genomic_DNA"/>
</dbReference>
<protein>
    <submittedName>
        <fullName evidence="1 2">Lumazine-binding protein</fullName>
    </submittedName>
</protein>
<evidence type="ECO:0000313" key="2">
    <source>
        <dbReference type="EMBL" id="RLJ34708.1"/>
    </source>
</evidence>
<dbReference type="Proteomes" id="UP000233767">
    <property type="component" value="Unassembled WGS sequence"/>
</dbReference>
<dbReference type="EMBL" id="RCCB01000010">
    <property type="protein sequence ID" value="RLJ34708.1"/>
    <property type="molecule type" value="Genomic_DNA"/>
</dbReference>
<evidence type="ECO:0000313" key="3">
    <source>
        <dbReference type="Proteomes" id="UP000233767"/>
    </source>
</evidence>
<evidence type="ECO:0000313" key="4">
    <source>
        <dbReference type="Proteomes" id="UP000275027"/>
    </source>
</evidence>
<comment type="caution">
    <text evidence="2">The sequence shown here is derived from an EMBL/GenBank/DDBJ whole genome shotgun (WGS) entry which is preliminary data.</text>
</comment>
<dbReference type="Pfam" id="PF12893">
    <property type="entry name" value="Lumazine_bd_2"/>
    <property type="match status" value="1"/>
</dbReference>
<dbReference type="InterPro" id="IPR032710">
    <property type="entry name" value="NTF2-like_dom_sf"/>
</dbReference>
<reference evidence="1 3" key="1">
    <citation type="submission" date="2017-12" db="EMBL/GenBank/DDBJ databases">
        <title>Genomic Encyclopedia of Type Strains, Phase III (KMG-III): the genomes of soil and plant-associated and newly described type strains.</title>
        <authorList>
            <person name="Whitman W."/>
        </authorList>
    </citation>
    <scope>NUCLEOTIDE SEQUENCE [LARGE SCALE GENOMIC DNA]</scope>
    <source>
        <strain evidence="1 3">IP-10</strain>
    </source>
</reference>
<dbReference type="Gene3D" id="3.10.450.50">
    <property type="match status" value="1"/>
</dbReference>
<accession>A0A497V1W1</accession>
<keyword evidence="3" id="KW-1185">Reference proteome</keyword>
<dbReference type="Proteomes" id="UP000275027">
    <property type="component" value="Unassembled WGS sequence"/>
</dbReference>
<reference evidence="2 4" key="2">
    <citation type="submission" date="2018-10" db="EMBL/GenBank/DDBJ databases">
        <title>Genomic Encyclopedia of Archaeal and Bacterial Type Strains, Phase II (KMG-II): from individual species to whole genera.</title>
        <authorList>
            <person name="Goeker M."/>
        </authorList>
    </citation>
    <scope>NUCLEOTIDE SEQUENCE [LARGE SCALE GENOMIC DNA]</scope>
    <source>
        <strain evidence="2 4">DSM 21886</strain>
    </source>
</reference>
<organism evidence="2 4">
    <name type="scientific">Flavobacterium lindanitolerans</name>
    <dbReference type="NCBI Taxonomy" id="428988"/>
    <lineage>
        <taxon>Bacteria</taxon>
        <taxon>Pseudomonadati</taxon>
        <taxon>Bacteroidota</taxon>
        <taxon>Flavobacteriia</taxon>
        <taxon>Flavobacteriales</taxon>
        <taxon>Flavobacteriaceae</taxon>
        <taxon>Flavobacterium</taxon>
    </lineage>
</organism>
<dbReference type="SUPFAM" id="SSF54427">
    <property type="entry name" value="NTF2-like"/>
    <property type="match status" value="1"/>
</dbReference>
<dbReference type="RefSeq" id="WP_101471584.1">
    <property type="nucleotide sequence ID" value="NZ_PJND01000007.1"/>
</dbReference>
<dbReference type="AlphaFoldDB" id="A0A497V1W1"/>
<proteinExistence type="predicted"/>
<dbReference type="InterPro" id="IPR039437">
    <property type="entry name" value="FrzH/put_lumazine-bd"/>
</dbReference>
<evidence type="ECO:0000313" key="1">
    <source>
        <dbReference type="EMBL" id="PKW29791.1"/>
    </source>
</evidence>
<gene>
    <name evidence="1" type="ORF">B0G92_1436</name>
    <name evidence="2" type="ORF">CLV50_0068</name>
</gene>
<sequence>MKTTDENRKQITSVLENYFNGIFAGDIHLLRSAFHPMAFLSGDINGEPYFKMLEQYLEGVKNRKSPNELGAKFGMEIISIEIINTIAVAKTHVPIFEYNYYDLLSLSLIDGKWVIVNKLLTHVKE</sequence>
<name>A0A497V1W1_9FLAO</name>